<dbReference type="EMBL" id="WXXV01000005">
    <property type="protein sequence ID" value="MBE7694905.1"/>
    <property type="molecule type" value="Genomic_DNA"/>
</dbReference>
<dbReference type="InterPro" id="IPR004589">
    <property type="entry name" value="DNA_helicase_ATP-dep_RecQ"/>
</dbReference>
<dbReference type="FunFam" id="3.40.50.300:FF:000296">
    <property type="entry name" value="ATP-dependent DNA helicase RecQ"/>
    <property type="match status" value="1"/>
</dbReference>
<dbReference type="InterPro" id="IPR032284">
    <property type="entry name" value="RecQ_Zn-bd"/>
</dbReference>
<dbReference type="GO" id="GO:0009378">
    <property type="term" value="F:four-way junction helicase activity"/>
    <property type="evidence" value="ECO:0007669"/>
    <property type="project" value="TreeGrafter"/>
</dbReference>
<keyword evidence="13" id="KW-0175">Coiled coil</keyword>
<dbReference type="GO" id="GO:0006281">
    <property type="term" value="P:DNA repair"/>
    <property type="evidence" value="ECO:0007669"/>
    <property type="project" value="TreeGrafter"/>
</dbReference>
<evidence type="ECO:0000256" key="1">
    <source>
        <dbReference type="ARBA" id="ARBA00005446"/>
    </source>
</evidence>
<dbReference type="GO" id="GO:0005524">
    <property type="term" value="F:ATP binding"/>
    <property type="evidence" value="ECO:0007669"/>
    <property type="project" value="UniProtKB-KW"/>
</dbReference>
<evidence type="ECO:0000256" key="6">
    <source>
        <dbReference type="ARBA" id="ARBA00022840"/>
    </source>
</evidence>
<keyword evidence="8" id="KW-0413">Isomerase</keyword>
<feature type="domain" description="Helicase C-terminal" evidence="15">
    <location>
        <begin position="218"/>
        <end position="361"/>
    </location>
</feature>
<dbReference type="InterPro" id="IPR036388">
    <property type="entry name" value="WH-like_DNA-bd_sf"/>
</dbReference>
<dbReference type="GO" id="GO:0003677">
    <property type="term" value="F:DNA binding"/>
    <property type="evidence" value="ECO:0007669"/>
    <property type="project" value="UniProtKB-KW"/>
</dbReference>
<evidence type="ECO:0000256" key="5">
    <source>
        <dbReference type="ARBA" id="ARBA00022806"/>
    </source>
</evidence>
<keyword evidence="4 16" id="KW-0378">Hydrolase</keyword>
<dbReference type="Pfam" id="PF16124">
    <property type="entry name" value="RecQ_Zn_bind"/>
    <property type="match status" value="1"/>
</dbReference>
<dbReference type="PANTHER" id="PTHR13710:SF105">
    <property type="entry name" value="ATP-DEPENDENT DNA HELICASE Q1"/>
    <property type="match status" value="1"/>
</dbReference>
<dbReference type="Pfam" id="PF00270">
    <property type="entry name" value="DEAD"/>
    <property type="match status" value="1"/>
</dbReference>
<evidence type="ECO:0000256" key="9">
    <source>
        <dbReference type="ARBA" id="ARBA00034617"/>
    </source>
</evidence>
<comment type="catalytic activity">
    <reaction evidence="9">
        <text>Couples ATP hydrolysis with the unwinding of duplex DNA by translocating in the 3'-5' direction.</text>
        <dbReference type="EC" id="5.6.2.4"/>
    </reaction>
</comment>
<evidence type="ECO:0000256" key="7">
    <source>
        <dbReference type="ARBA" id="ARBA00023125"/>
    </source>
</evidence>
<dbReference type="Gene3D" id="3.40.50.300">
    <property type="entry name" value="P-loop containing nucleotide triphosphate hydrolases"/>
    <property type="match status" value="2"/>
</dbReference>
<sequence length="630" mass="72227">MYEKSIEILTHYWKHQSFRAPQQEIITAVLNRKDTIALLPTGGGKSICFQIPALINDGVCIVISPLIALMQDQVDSLVNKGIKATIIPSGSSQDEIITLFDNIRFGKTKFLYISPERLQSRFIQEKIKQLAVNLIAIDEAHCISEWGHDFRPSYQNIAILKELQPKVPFIALTATATKKVVNDIIVSLKLDTPKIFKKSFYRKNLAYQIFQTDDKLRKLNQIFTKTKGSAIVYVNSRAKTKNIASYLNAKGFKSSFYHAGLTIQEKERAFDNWMTEKTPIIVATNAFGMGIDKPNVRVVIHLNLPGSIENYIQEAGRGGRDGNKAFSVVLNNQNDLKKSTDLLEKSLPNIADIKLVHRKLYQQFQITKGELIETAFDFNFLEFCTKYKFTSSKTHAVLQLLNSNGIIELNANFQQKSSIHFIVSSKQVVLYWQQNPAAKNFIQTLLRLYGGVFENPVKIDEFYIAKKTGITSWQVVKELERMLEKNILEYQKASNNSELFFLQPREDDKTINRVSKNIELYLAQKKKKQQDLIHFLKNNDVCRSVQLLNYFNEETTNNCGICDVCLQHKQTFYINPKHIIALFDKDKKEGLTVCEICTRLHEKQANILILLRTLLSEEKISVTNNKYFLL</sequence>
<dbReference type="GO" id="GO:0030894">
    <property type="term" value="C:replisome"/>
    <property type="evidence" value="ECO:0007669"/>
    <property type="project" value="TreeGrafter"/>
</dbReference>
<dbReference type="InterPro" id="IPR014001">
    <property type="entry name" value="Helicase_ATP-bd"/>
</dbReference>
<dbReference type="GO" id="GO:0043590">
    <property type="term" value="C:bacterial nucleoid"/>
    <property type="evidence" value="ECO:0007669"/>
    <property type="project" value="TreeGrafter"/>
</dbReference>
<dbReference type="SMART" id="SM00487">
    <property type="entry name" value="DEXDc"/>
    <property type="match status" value="1"/>
</dbReference>
<evidence type="ECO:0000256" key="3">
    <source>
        <dbReference type="ARBA" id="ARBA00022741"/>
    </source>
</evidence>
<protein>
    <recommendedName>
        <fullName evidence="11">ATP-dependent DNA helicase RecQ</fullName>
        <ecNumber evidence="10">5.6.2.4</ecNumber>
    </recommendedName>
    <alternativeName>
        <fullName evidence="12">DNA 3'-5' helicase RecQ</fullName>
    </alternativeName>
</protein>
<keyword evidence="5 16" id="KW-0347">Helicase</keyword>
<dbReference type="SUPFAM" id="SSF52540">
    <property type="entry name" value="P-loop containing nucleoside triphosphate hydrolases"/>
    <property type="match status" value="1"/>
</dbReference>
<evidence type="ECO:0000259" key="14">
    <source>
        <dbReference type="PROSITE" id="PS51192"/>
    </source>
</evidence>
<evidence type="ECO:0000256" key="11">
    <source>
        <dbReference type="ARBA" id="ARBA00044535"/>
    </source>
</evidence>
<dbReference type="RefSeq" id="WP_193702171.1">
    <property type="nucleotide sequence ID" value="NZ_JAFMUB010000003.1"/>
</dbReference>
<evidence type="ECO:0000256" key="2">
    <source>
        <dbReference type="ARBA" id="ARBA00022723"/>
    </source>
</evidence>
<keyword evidence="7" id="KW-0238">DNA-binding</keyword>
<reference evidence="16 17" key="1">
    <citation type="journal article" date="2020" name="Int. J. Syst. Evol. Microbiol.">
        <title>Tenacibaculum piscium sp. nov., isolated from skin ulcers of sea-farmed fish, and description of Tenacibaculum finnmarkense sp. nov. with subdivision into genomovars finnmarkense and ulcerans.</title>
        <authorList>
            <person name="Olsen A.B."/>
            <person name="Spilsberg B."/>
            <person name="Nilsen H.K."/>
            <person name="Lagesen K."/>
            <person name="Gulla S."/>
            <person name="Avendano-Herrera R."/>
            <person name="Irgang R."/>
            <person name="Duchaud E."/>
            <person name="Colquhoun D.J."/>
        </authorList>
    </citation>
    <scope>NUCLEOTIDE SEQUENCE [LARGE SCALE GENOMIC DNA]</scope>
    <source>
        <strain evidence="16 17">TNO037</strain>
    </source>
</reference>
<comment type="similarity">
    <text evidence="1">Belongs to the helicase family. RecQ subfamily.</text>
</comment>
<gene>
    <name evidence="16" type="ORF">F7645_05630</name>
</gene>
<dbReference type="Gene3D" id="1.10.10.10">
    <property type="entry name" value="Winged helix-like DNA-binding domain superfamily/Winged helix DNA-binding domain"/>
    <property type="match status" value="1"/>
</dbReference>
<evidence type="ECO:0000256" key="8">
    <source>
        <dbReference type="ARBA" id="ARBA00023235"/>
    </source>
</evidence>
<dbReference type="SMART" id="SM00490">
    <property type="entry name" value="HELICc"/>
    <property type="match status" value="1"/>
</dbReference>
<evidence type="ECO:0000259" key="15">
    <source>
        <dbReference type="PROSITE" id="PS51194"/>
    </source>
</evidence>
<evidence type="ECO:0000256" key="13">
    <source>
        <dbReference type="SAM" id="Coils"/>
    </source>
</evidence>
<dbReference type="GO" id="GO:0006310">
    <property type="term" value="P:DNA recombination"/>
    <property type="evidence" value="ECO:0007669"/>
    <property type="project" value="InterPro"/>
</dbReference>
<keyword evidence="2" id="KW-0479">Metal-binding</keyword>
<accession>A0AAP1RER9</accession>
<evidence type="ECO:0000256" key="12">
    <source>
        <dbReference type="ARBA" id="ARBA00044550"/>
    </source>
</evidence>
<dbReference type="InterPro" id="IPR001650">
    <property type="entry name" value="Helicase_C-like"/>
</dbReference>
<dbReference type="CDD" id="cd17920">
    <property type="entry name" value="DEXHc_RecQ"/>
    <property type="match status" value="1"/>
</dbReference>
<dbReference type="GO" id="GO:0016787">
    <property type="term" value="F:hydrolase activity"/>
    <property type="evidence" value="ECO:0007669"/>
    <property type="project" value="UniProtKB-KW"/>
</dbReference>
<dbReference type="Pfam" id="PF00271">
    <property type="entry name" value="Helicase_C"/>
    <property type="match status" value="1"/>
</dbReference>
<evidence type="ECO:0000256" key="10">
    <source>
        <dbReference type="ARBA" id="ARBA00034808"/>
    </source>
</evidence>
<dbReference type="PANTHER" id="PTHR13710">
    <property type="entry name" value="DNA HELICASE RECQ FAMILY MEMBER"/>
    <property type="match status" value="1"/>
</dbReference>
<dbReference type="EC" id="5.6.2.4" evidence="10"/>
<comment type="caution">
    <text evidence="16">The sequence shown here is derived from an EMBL/GenBank/DDBJ whole genome shotgun (WGS) entry which is preliminary data.</text>
</comment>
<dbReference type="GO" id="GO:0005737">
    <property type="term" value="C:cytoplasm"/>
    <property type="evidence" value="ECO:0007669"/>
    <property type="project" value="TreeGrafter"/>
</dbReference>
<dbReference type="PROSITE" id="PS51192">
    <property type="entry name" value="HELICASE_ATP_BIND_1"/>
    <property type="match status" value="1"/>
</dbReference>
<dbReference type="Proteomes" id="UP000806077">
    <property type="component" value="Unassembled WGS sequence"/>
</dbReference>
<evidence type="ECO:0000313" key="16">
    <source>
        <dbReference type="EMBL" id="MBE7694905.1"/>
    </source>
</evidence>
<feature type="domain" description="Helicase ATP-binding" evidence="14">
    <location>
        <begin position="26"/>
        <end position="194"/>
    </location>
</feature>
<keyword evidence="3" id="KW-0547">Nucleotide-binding</keyword>
<dbReference type="NCBIfam" id="TIGR00614">
    <property type="entry name" value="recQ_fam"/>
    <property type="match status" value="1"/>
</dbReference>
<keyword evidence="6" id="KW-0067">ATP-binding</keyword>
<dbReference type="PROSITE" id="PS51194">
    <property type="entry name" value="HELICASE_CTER"/>
    <property type="match status" value="1"/>
</dbReference>
<dbReference type="InterPro" id="IPR027417">
    <property type="entry name" value="P-loop_NTPase"/>
</dbReference>
<proteinExistence type="inferred from homology"/>
<dbReference type="InterPro" id="IPR011545">
    <property type="entry name" value="DEAD/DEAH_box_helicase_dom"/>
</dbReference>
<dbReference type="GO" id="GO:0043138">
    <property type="term" value="F:3'-5' DNA helicase activity"/>
    <property type="evidence" value="ECO:0007669"/>
    <property type="project" value="UniProtKB-EC"/>
</dbReference>
<feature type="coiled-coil region" evidence="13">
    <location>
        <begin position="476"/>
        <end position="531"/>
    </location>
</feature>
<dbReference type="GO" id="GO:0046872">
    <property type="term" value="F:metal ion binding"/>
    <property type="evidence" value="ECO:0007669"/>
    <property type="project" value="UniProtKB-KW"/>
</dbReference>
<dbReference type="AlphaFoldDB" id="A0AAP1RER9"/>
<organism evidence="16 17">
    <name type="scientific">Tenacibaculum finnmarkense genomovar finnmarkense</name>
    <dbReference type="NCBI Taxonomy" id="1458503"/>
    <lineage>
        <taxon>Bacteria</taxon>
        <taxon>Pseudomonadati</taxon>
        <taxon>Bacteroidota</taxon>
        <taxon>Flavobacteriia</taxon>
        <taxon>Flavobacteriales</taxon>
        <taxon>Flavobacteriaceae</taxon>
        <taxon>Tenacibaculum</taxon>
        <taxon>Tenacibaculum finnmarkense</taxon>
    </lineage>
</organism>
<evidence type="ECO:0000256" key="4">
    <source>
        <dbReference type="ARBA" id="ARBA00022801"/>
    </source>
</evidence>
<name>A0AAP1RER9_9FLAO</name>
<evidence type="ECO:0000313" key="17">
    <source>
        <dbReference type="Proteomes" id="UP000806077"/>
    </source>
</evidence>
<keyword evidence="17" id="KW-1185">Reference proteome</keyword>